<feature type="region of interest" description="Disordered" evidence="2">
    <location>
        <begin position="163"/>
        <end position="182"/>
    </location>
</feature>
<gene>
    <name evidence="3" type="ORF">Drose_10395</name>
</gene>
<protein>
    <submittedName>
        <fullName evidence="3">Uncharacterized protein</fullName>
    </submittedName>
</protein>
<reference evidence="3" key="1">
    <citation type="submission" date="2021-04" db="EMBL/GenBank/DDBJ databases">
        <title>Biosynthetic gene clusters of Dactylosporangioum roseum.</title>
        <authorList>
            <person name="Hartkoorn R.C."/>
            <person name="Beaudoing E."/>
            <person name="Hot D."/>
            <person name="Moureu S."/>
        </authorList>
    </citation>
    <scope>NUCLEOTIDE SEQUENCE</scope>
    <source>
        <strain evidence="3">NRRL B-16295</strain>
    </source>
</reference>
<organism evidence="3 4">
    <name type="scientific">Dactylosporangium roseum</name>
    <dbReference type="NCBI Taxonomy" id="47989"/>
    <lineage>
        <taxon>Bacteria</taxon>
        <taxon>Bacillati</taxon>
        <taxon>Actinomycetota</taxon>
        <taxon>Actinomycetes</taxon>
        <taxon>Micromonosporales</taxon>
        <taxon>Micromonosporaceae</taxon>
        <taxon>Dactylosporangium</taxon>
    </lineage>
</organism>
<dbReference type="Proteomes" id="UP001058271">
    <property type="component" value="Chromosome"/>
</dbReference>
<evidence type="ECO:0000256" key="2">
    <source>
        <dbReference type="SAM" id="MobiDB-lite"/>
    </source>
</evidence>
<evidence type="ECO:0000256" key="1">
    <source>
        <dbReference type="SAM" id="Coils"/>
    </source>
</evidence>
<dbReference type="RefSeq" id="WP_260727976.1">
    <property type="nucleotide sequence ID" value="NZ_CP073721.1"/>
</dbReference>
<feature type="region of interest" description="Disordered" evidence="2">
    <location>
        <begin position="128"/>
        <end position="154"/>
    </location>
</feature>
<evidence type="ECO:0000313" key="4">
    <source>
        <dbReference type="Proteomes" id="UP001058271"/>
    </source>
</evidence>
<dbReference type="EMBL" id="CP073721">
    <property type="protein sequence ID" value="UWZ38605.1"/>
    <property type="molecule type" value="Genomic_DNA"/>
</dbReference>
<proteinExistence type="predicted"/>
<accession>A0ABY5Z936</accession>
<feature type="coiled-coil region" evidence="1">
    <location>
        <begin position="273"/>
        <end position="300"/>
    </location>
</feature>
<name>A0ABY5Z936_9ACTN</name>
<evidence type="ECO:0000313" key="3">
    <source>
        <dbReference type="EMBL" id="UWZ38605.1"/>
    </source>
</evidence>
<keyword evidence="1" id="KW-0175">Coiled coil</keyword>
<sequence>MASQGYRDWLKAGKPYSLIRPAKALQKKLRAYGLTVYDYPNDAHLTASTPEDHTPFSVTGWPGPNARWKARALDVMPRSESYAHRKENADIARQIIRDRNAGVPGVMWIKYLNWTDENGTCRQERWTPGHATRSSTDNGHIHISGRSDVDDDARADDYDPIARAAAGGKSPTTEGDDMTPDQAQQFDDMQWRLDAVFANVPAVRGGRYMGKPLGVNKLYEHLAAIDTTLAQLQSADAASAQREQDMLNALKALAQGGTSIDTAAVLARIDQRTADVTGLVEQLQAENAELRAQVARATEAAIADLSPAERAALDGNPDN</sequence>
<keyword evidence="4" id="KW-1185">Reference proteome</keyword>